<evidence type="ECO:0000256" key="17">
    <source>
        <dbReference type="ARBA" id="ARBA00022984"/>
    </source>
</evidence>
<dbReference type="Pfam" id="PF00905">
    <property type="entry name" value="Transpeptidase"/>
    <property type="match status" value="1"/>
</dbReference>
<sequence length="866" mass="95086">MRSDFDVGRSLIRAILSFFGAIYSFLTMSLVFGGLMGVGMFWMYSRDLPSYELLAQYTPPTISRIYNGEGQIIDEFAHERRIYTPIRDIPPLVKDAFISAENKTFYTDPGFDVQGIAAAVVEIVKSHGRRIRGGSTITQQVAKNFLLSGNRTIERKVKELILSYRISQTFSKNRVLELYLNEIYLGANSYGVAAAAQTYFNKTLSQLTPDEAAYLAALPKAPSQLGPVRDKKAATARRNYVLNQMYLNGYLTKAVAENAEKQPLRSVQNGDFPAFREKLPPRDYFTDEIRRELSETFGKQEFFGGGLTIRATVDPQTQQWAAEALRHGLEKFDRSKGVWRGTGKTIPAADLKTEVKWRAALANTDVARDVPGWHPAVVLSVKKTSADLGIEGVPDNAPEGHELTDKNLVWTHKREHDGKIVRARDLDALLKPGDVVFVKAERAKDGSFQQWSLRQIPQIEGAFMAMDPRNGRVLAMQGGFSYQNSSFNRATQAERQPGSSFKPIIYGAALDDGFTPATIVIDAPIEVNTPQGLWRPKNAEDKYYGPTPMRTGLIHSRNLMTIRIAEQIGMDTVARYAERFGVYDPMQHYIANALGSQVTSLFKLMGAYSMIANGGERVTPSLVSRVQDRFGKTIYRHDQRICTDCKDPNLPPGQSPTIESNRQRVLDPIADYELIKMMEGVVKSGTAAGRVNLPVPVAGKTGTTNDSKDVWFIGFTTNLVAGCYMGYDTPRSLGRGAYGGTLCAPVFNEFMQKAVKKYGGTTFPVPPGGHFVNVDRYTGAAMDPSATGPDVVSIYFRDGDAPGLGIGVVDGGFKMGSNLPLFTPGENDPTSDGGVGQKQTVTTSSGKVKVLPGKATFGTVNSGGLY</sequence>
<evidence type="ECO:0000256" key="14">
    <source>
        <dbReference type="ARBA" id="ARBA00022801"/>
    </source>
</evidence>
<evidence type="ECO:0000256" key="7">
    <source>
        <dbReference type="ARBA" id="ARBA00022475"/>
    </source>
</evidence>
<dbReference type="SUPFAM" id="SSF56601">
    <property type="entry name" value="beta-lactamase/transpeptidase-like"/>
    <property type="match status" value="1"/>
</dbReference>
<keyword evidence="19 27" id="KW-0472">Membrane</keyword>
<dbReference type="PANTHER" id="PTHR32282">
    <property type="entry name" value="BINDING PROTEIN TRANSPEPTIDASE, PUTATIVE-RELATED"/>
    <property type="match status" value="1"/>
</dbReference>
<evidence type="ECO:0000259" key="30">
    <source>
        <dbReference type="Pfam" id="PF17092"/>
    </source>
</evidence>
<evidence type="ECO:0000256" key="2">
    <source>
        <dbReference type="ARBA" id="ARBA00004752"/>
    </source>
</evidence>
<keyword evidence="10" id="KW-0645">Protease</keyword>
<evidence type="ECO:0000256" key="3">
    <source>
        <dbReference type="ARBA" id="ARBA00007090"/>
    </source>
</evidence>
<keyword evidence="15" id="KW-0133">Cell shape</keyword>
<dbReference type="Pfam" id="PF00912">
    <property type="entry name" value="Transgly"/>
    <property type="match status" value="1"/>
</dbReference>
<keyword evidence="20" id="KW-0046">Antibiotic resistance</keyword>
<dbReference type="GO" id="GO:0009002">
    <property type="term" value="F:serine-type D-Ala-D-Ala carboxypeptidase activity"/>
    <property type="evidence" value="ECO:0007669"/>
    <property type="project" value="UniProtKB-EC"/>
</dbReference>
<keyword evidence="22" id="KW-0961">Cell wall biogenesis/degradation</keyword>
<dbReference type="Gene3D" id="1.10.3810.10">
    <property type="entry name" value="Biosynthetic peptidoglycan transglycosylase-like"/>
    <property type="match status" value="1"/>
</dbReference>
<evidence type="ECO:0000256" key="5">
    <source>
        <dbReference type="ARBA" id="ARBA00012448"/>
    </source>
</evidence>
<comment type="catalytic activity">
    <reaction evidence="23">
        <text>Preferential cleavage: (Ac)2-L-Lys-D-Ala-|-D-Ala. Also transpeptidation of peptidyl-alanyl moieties that are N-acyl substituents of D-alanine.</text>
        <dbReference type="EC" id="3.4.16.4"/>
    </reaction>
</comment>
<dbReference type="GO" id="GO:0030288">
    <property type="term" value="C:outer membrane-bounded periplasmic space"/>
    <property type="evidence" value="ECO:0007669"/>
    <property type="project" value="TreeGrafter"/>
</dbReference>
<evidence type="ECO:0000313" key="32">
    <source>
        <dbReference type="EMBL" id="SDX38961.1"/>
    </source>
</evidence>
<evidence type="ECO:0000256" key="25">
    <source>
        <dbReference type="ARBA" id="ARBA00049902"/>
    </source>
</evidence>
<keyword evidence="8" id="KW-0997">Cell inner membrane</keyword>
<dbReference type="InterPro" id="IPR050396">
    <property type="entry name" value="Glycosyltr_51/Transpeptidase"/>
</dbReference>
<reference evidence="31" key="1">
    <citation type="journal article" date="2014" name="Int. J. Syst. Evol. Microbiol.">
        <title>Complete genome sequence of Corynebacterium casei LMG S-19264T (=DSM 44701T), isolated from a smear-ripened cheese.</title>
        <authorList>
            <consortium name="US DOE Joint Genome Institute (JGI-PGF)"/>
            <person name="Walter F."/>
            <person name="Albersmeier A."/>
            <person name="Kalinowski J."/>
            <person name="Ruckert C."/>
        </authorList>
    </citation>
    <scope>NUCLEOTIDE SEQUENCE</scope>
    <source>
        <strain evidence="31">CGMCC 1.10859</strain>
    </source>
</reference>
<dbReference type="AlphaFoldDB" id="A0AAN4UTR8"/>
<dbReference type="GO" id="GO:0006508">
    <property type="term" value="P:proteolysis"/>
    <property type="evidence" value="ECO:0007669"/>
    <property type="project" value="UniProtKB-KW"/>
</dbReference>
<dbReference type="Proteomes" id="UP000199541">
    <property type="component" value="Unassembled WGS sequence"/>
</dbReference>
<evidence type="ECO:0000256" key="10">
    <source>
        <dbReference type="ARBA" id="ARBA00022670"/>
    </source>
</evidence>
<evidence type="ECO:0000313" key="31">
    <source>
        <dbReference type="EMBL" id="GHE04266.1"/>
    </source>
</evidence>
<accession>A0AAN4UTR8</accession>
<evidence type="ECO:0000256" key="20">
    <source>
        <dbReference type="ARBA" id="ARBA00023251"/>
    </source>
</evidence>
<keyword evidence="7" id="KW-1003">Cell membrane</keyword>
<dbReference type="NCBIfam" id="TIGR02074">
    <property type="entry name" value="PBP_1a_fam"/>
    <property type="match status" value="1"/>
</dbReference>
<dbReference type="GO" id="GO:0009252">
    <property type="term" value="P:peptidoglycan biosynthetic process"/>
    <property type="evidence" value="ECO:0007669"/>
    <property type="project" value="UniProtKB-KW"/>
</dbReference>
<keyword evidence="18 27" id="KW-1133">Transmembrane helix</keyword>
<dbReference type="GO" id="GO:0046677">
    <property type="term" value="P:response to antibiotic"/>
    <property type="evidence" value="ECO:0007669"/>
    <property type="project" value="UniProtKB-KW"/>
</dbReference>
<proteinExistence type="inferred from homology"/>
<comment type="subcellular location">
    <subcellularLocation>
        <location evidence="1">Cell inner membrane</location>
        <topology evidence="1">Single-pass type II membrane protein</topology>
    </subcellularLocation>
</comment>
<dbReference type="Proteomes" id="UP000634647">
    <property type="component" value="Unassembled WGS sequence"/>
</dbReference>
<dbReference type="EMBL" id="BNAB01000016">
    <property type="protein sequence ID" value="GHE04266.1"/>
    <property type="molecule type" value="Genomic_DNA"/>
</dbReference>
<evidence type="ECO:0000256" key="11">
    <source>
        <dbReference type="ARBA" id="ARBA00022676"/>
    </source>
</evidence>
<evidence type="ECO:0000256" key="21">
    <source>
        <dbReference type="ARBA" id="ARBA00023268"/>
    </source>
</evidence>
<feature type="transmembrane region" description="Helical" evidence="27">
    <location>
        <begin position="21"/>
        <end position="44"/>
    </location>
</feature>
<evidence type="ECO:0000313" key="33">
    <source>
        <dbReference type="Proteomes" id="UP000199541"/>
    </source>
</evidence>
<comment type="caution">
    <text evidence="31">The sequence shown here is derived from an EMBL/GenBank/DDBJ whole genome shotgun (WGS) entry which is preliminary data.</text>
</comment>
<dbReference type="EC" id="3.4.16.4" evidence="5"/>
<evidence type="ECO:0000256" key="12">
    <source>
        <dbReference type="ARBA" id="ARBA00022679"/>
    </source>
</evidence>
<evidence type="ECO:0000259" key="29">
    <source>
        <dbReference type="Pfam" id="PF00912"/>
    </source>
</evidence>
<keyword evidence="13 27" id="KW-0812">Transmembrane</keyword>
<evidence type="ECO:0000259" key="28">
    <source>
        <dbReference type="Pfam" id="PF00905"/>
    </source>
</evidence>
<evidence type="ECO:0000256" key="19">
    <source>
        <dbReference type="ARBA" id="ARBA00023136"/>
    </source>
</evidence>
<dbReference type="InterPro" id="IPR012338">
    <property type="entry name" value="Beta-lactam/transpept-like"/>
</dbReference>
<name>A0AAN4UTR8_9RHOB</name>
<gene>
    <name evidence="31" type="primary">mrcA</name>
    <name evidence="31" type="ORF">GCM10008024_30830</name>
    <name evidence="32" type="ORF">SAMN05444006_11511</name>
</gene>
<evidence type="ECO:0000256" key="22">
    <source>
        <dbReference type="ARBA" id="ARBA00023316"/>
    </source>
</evidence>
<evidence type="ECO:0000256" key="24">
    <source>
        <dbReference type="ARBA" id="ARBA00044770"/>
    </source>
</evidence>
<evidence type="ECO:0000256" key="15">
    <source>
        <dbReference type="ARBA" id="ARBA00022960"/>
    </source>
</evidence>
<evidence type="ECO:0000256" key="27">
    <source>
        <dbReference type="SAM" id="Phobius"/>
    </source>
</evidence>
<keyword evidence="11" id="KW-0328">Glycosyltransferase</keyword>
<evidence type="ECO:0000256" key="9">
    <source>
        <dbReference type="ARBA" id="ARBA00022645"/>
    </source>
</evidence>
<evidence type="ECO:0000256" key="23">
    <source>
        <dbReference type="ARBA" id="ARBA00034000"/>
    </source>
</evidence>
<evidence type="ECO:0000256" key="16">
    <source>
        <dbReference type="ARBA" id="ARBA00022968"/>
    </source>
</evidence>
<comment type="catalytic activity">
    <reaction evidence="25">
        <text>[GlcNAc-(1-&gt;4)-Mur2Ac(oyl-L-Ala-gamma-D-Glu-L-Lys-D-Ala-D-Ala)](n)-di-trans,octa-cis-undecaprenyl diphosphate + beta-D-GlcNAc-(1-&gt;4)-Mur2Ac(oyl-L-Ala-gamma-D-Glu-L-Lys-D-Ala-D-Ala)-di-trans,octa-cis-undecaprenyl diphosphate = [GlcNAc-(1-&gt;4)-Mur2Ac(oyl-L-Ala-gamma-D-Glu-L-Lys-D-Ala-D-Ala)](n+1)-di-trans,octa-cis-undecaprenyl diphosphate + di-trans,octa-cis-undecaprenyl diphosphate + H(+)</text>
        <dbReference type="Rhea" id="RHEA:23708"/>
        <dbReference type="Rhea" id="RHEA-COMP:9602"/>
        <dbReference type="Rhea" id="RHEA-COMP:9603"/>
        <dbReference type="ChEBI" id="CHEBI:15378"/>
        <dbReference type="ChEBI" id="CHEBI:58405"/>
        <dbReference type="ChEBI" id="CHEBI:60033"/>
        <dbReference type="ChEBI" id="CHEBI:78435"/>
        <dbReference type="EC" id="2.4.99.28"/>
    </reaction>
</comment>
<reference evidence="31" key="3">
    <citation type="submission" date="2023-06" db="EMBL/GenBank/DDBJ databases">
        <authorList>
            <person name="Sun Q."/>
            <person name="Zhou Y."/>
        </authorList>
    </citation>
    <scope>NUCLEOTIDE SEQUENCE</scope>
    <source>
        <strain evidence="31">CGMCC 1.10859</strain>
    </source>
</reference>
<feature type="domain" description="Penicillin-binding protein OB-like" evidence="30">
    <location>
        <begin position="339"/>
        <end position="459"/>
    </location>
</feature>
<reference evidence="32 33" key="2">
    <citation type="submission" date="2016-10" db="EMBL/GenBank/DDBJ databases">
        <authorList>
            <person name="Varghese N."/>
            <person name="Submissions S."/>
        </authorList>
    </citation>
    <scope>NUCLEOTIDE SEQUENCE [LARGE SCALE GENOMIC DNA]</scope>
    <source>
        <strain evidence="32 33">DSM 24802</strain>
    </source>
</reference>
<dbReference type="EMBL" id="FNOB01000015">
    <property type="protein sequence ID" value="SDX38961.1"/>
    <property type="molecule type" value="Genomic_DNA"/>
</dbReference>
<dbReference type="Pfam" id="PF17092">
    <property type="entry name" value="PCB_OB"/>
    <property type="match status" value="1"/>
</dbReference>
<dbReference type="EC" id="2.4.99.28" evidence="24"/>
<evidence type="ECO:0000256" key="4">
    <source>
        <dbReference type="ARBA" id="ARBA00007739"/>
    </source>
</evidence>
<keyword evidence="14" id="KW-0378">Hydrolase</keyword>
<dbReference type="GO" id="GO:0005886">
    <property type="term" value="C:plasma membrane"/>
    <property type="evidence" value="ECO:0007669"/>
    <property type="project" value="UniProtKB-SubCell"/>
</dbReference>
<feature type="domain" description="Glycosyl transferase family 51" evidence="29">
    <location>
        <begin position="70"/>
        <end position="245"/>
    </location>
</feature>
<evidence type="ECO:0000256" key="8">
    <source>
        <dbReference type="ARBA" id="ARBA00022519"/>
    </source>
</evidence>
<dbReference type="GO" id="GO:0008360">
    <property type="term" value="P:regulation of cell shape"/>
    <property type="evidence" value="ECO:0007669"/>
    <property type="project" value="UniProtKB-KW"/>
</dbReference>
<dbReference type="InterPro" id="IPR001460">
    <property type="entry name" value="PCN-bd_Tpept"/>
</dbReference>
<evidence type="ECO:0000256" key="18">
    <source>
        <dbReference type="ARBA" id="ARBA00022989"/>
    </source>
</evidence>
<dbReference type="PANTHER" id="PTHR32282:SF27">
    <property type="entry name" value="PENICILLIN-BINDING PROTEIN 1A"/>
    <property type="match status" value="1"/>
</dbReference>
<dbReference type="GO" id="GO:0008658">
    <property type="term" value="F:penicillin binding"/>
    <property type="evidence" value="ECO:0007669"/>
    <property type="project" value="InterPro"/>
</dbReference>
<organism evidence="31 34">
    <name type="scientific">Allgaiera indica</name>
    <dbReference type="NCBI Taxonomy" id="765699"/>
    <lineage>
        <taxon>Bacteria</taxon>
        <taxon>Pseudomonadati</taxon>
        <taxon>Pseudomonadota</taxon>
        <taxon>Alphaproteobacteria</taxon>
        <taxon>Rhodobacterales</taxon>
        <taxon>Paracoccaceae</taxon>
        <taxon>Allgaiera</taxon>
    </lineage>
</organism>
<keyword evidence="9" id="KW-0121">Carboxypeptidase</keyword>
<protein>
    <recommendedName>
        <fullName evidence="6">Penicillin-binding protein 1A</fullName>
        <ecNumber evidence="24">2.4.99.28</ecNumber>
        <ecNumber evidence="5">3.4.16.4</ecNumber>
    </recommendedName>
</protein>
<comment type="similarity">
    <text evidence="4">In the N-terminal section; belongs to the glycosyltransferase 51 family.</text>
</comment>
<keyword evidence="17" id="KW-0573">Peptidoglycan synthesis</keyword>
<evidence type="ECO:0000256" key="13">
    <source>
        <dbReference type="ARBA" id="ARBA00022692"/>
    </source>
</evidence>
<evidence type="ECO:0000256" key="1">
    <source>
        <dbReference type="ARBA" id="ARBA00004249"/>
    </source>
</evidence>
<dbReference type="Gene3D" id="3.40.710.10">
    <property type="entry name" value="DD-peptidase/beta-lactamase superfamily"/>
    <property type="match status" value="2"/>
</dbReference>
<dbReference type="InterPro" id="IPR023346">
    <property type="entry name" value="Lysozyme-like_dom_sf"/>
</dbReference>
<dbReference type="SUPFAM" id="SSF53955">
    <property type="entry name" value="Lysozyme-like"/>
    <property type="match status" value="1"/>
</dbReference>
<keyword evidence="33" id="KW-1185">Reference proteome</keyword>
<evidence type="ECO:0000256" key="26">
    <source>
        <dbReference type="ARBA" id="ARBA00060592"/>
    </source>
</evidence>
<evidence type="ECO:0000313" key="34">
    <source>
        <dbReference type="Proteomes" id="UP000634647"/>
    </source>
</evidence>
<keyword evidence="12" id="KW-0808">Transferase</keyword>
<dbReference type="InterPro" id="IPR031376">
    <property type="entry name" value="PCB_OB"/>
</dbReference>
<feature type="domain" description="Penicillin-binding protein transpeptidase" evidence="28">
    <location>
        <begin position="461"/>
        <end position="752"/>
    </location>
</feature>
<dbReference type="GO" id="GO:0071555">
    <property type="term" value="P:cell wall organization"/>
    <property type="evidence" value="ECO:0007669"/>
    <property type="project" value="UniProtKB-KW"/>
</dbReference>
<comment type="similarity">
    <text evidence="3">In the C-terminal section; belongs to the transpeptidase family.</text>
</comment>
<keyword evidence="21" id="KW-0511">Multifunctional enzyme</keyword>
<evidence type="ECO:0000256" key="6">
    <source>
        <dbReference type="ARBA" id="ARBA00018638"/>
    </source>
</evidence>
<dbReference type="InterPro" id="IPR001264">
    <property type="entry name" value="Glyco_trans_51"/>
</dbReference>
<keyword evidence="16" id="KW-0735">Signal-anchor</keyword>
<comment type="pathway">
    <text evidence="2">Cell wall biogenesis; peptidoglycan biosynthesis.</text>
</comment>
<comment type="pathway">
    <text evidence="26">Glycan biosynthesis.</text>
</comment>
<dbReference type="GO" id="GO:0008955">
    <property type="term" value="F:peptidoglycan glycosyltransferase activity"/>
    <property type="evidence" value="ECO:0007669"/>
    <property type="project" value="UniProtKB-EC"/>
</dbReference>
<dbReference type="InterPro" id="IPR036950">
    <property type="entry name" value="PBP_transglycosylase"/>
</dbReference>
<dbReference type="FunFam" id="1.10.3810.10:FF:000003">
    <property type="entry name" value="Penicillin-binding protein 1a"/>
    <property type="match status" value="1"/>
</dbReference>